<dbReference type="PANTHER" id="PTHR11452">
    <property type="entry name" value="ALPHA-GALACTOSIDASE/ALPHA-N-ACETYLGALACTOSAMINIDASE"/>
    <property type="match status" value="1"/>
</dbReference>
<dbReference type="Proteomes" id="UP001279734">
    <property type="component" value="Unassembled WGS sequence"/>
</dbReference>
<name>A0AAD3P715_NEPGR</name>
<dbReference type="GO" id="GO:0005975">
    <property type="term" value="P:carbohydrate metabolic process"/>
    <property type="evidence" value="ECO:0007669"/>
    <property type="project" value="InterPro"/>
</dbReference>
<dbReference type="InterPro" id="IPR013785">
    <property type="entry name" value="Aldolase_TIM"/>
</dbReference>
<comment type="caution">
    <text evidence="5">The sequence shown here is derived from an EMBL/GenBank/DDBJ whole genome shotgun (WGS) entry which is preliminary data.</text>
</comment>
<dbReference type="EC" id="3.2.1.22" evidence="4"/>
<dbReference type="InterPro" id="IPR017853">
    <property type="entry name" value="GH"/>
</dbReference>
<evidence type="ECO:0000256" key="4">
    <source>
        <dbReference type="RuleBase" id="RU361168"/>
    </source>
</evidence>
<proteinExistence type="inferred from homology"/>
<dbReference type="PANTHER" id="PTHR11452:SF85">
    <property type="entry name" value="ALPHA-GALACTOSIDASE"/>
    <property type="match status" value="1"/>
</dbReference>
<dbReference type="SUPFAM" id="SSF51445">
    <property type="entry name" value="(Trans)glycosidases"/>
    <property type="match status" value="1"/>
</dbReference>
<dbReference type="Pfam" id="PF16499">
    <property type="entry name" value="Melibiase_2"/>
    <property type="match status" value="1"/>
</dbReference>
<organism evidence="5 6">
    <name type="scientific">Nepenthes gracilis</name>
    <name type="common">Slender pitcher plant</name>
    <dbReference type="NCBI Taxonomy" id="150966"/>
    <lineage>
        <taxon>Eukaryota</taxon>
        <taxon>Viridiplantae</taxon>
        <taxon>Streptophyta</taxon>
        <taxon>Embryophyta</taxon>
        <taxon>Tracheophyta</taxon>
        <taxon>Spermatophyta</taxon>
        <taxon>Magnoliopsida</taxon>
        <taxon>eudicotyledons</taxon>
        <taxon>Gunneridae</taxon>
        <taxon>Pentapetalae</taxon>
        <taxon>Caryophyllales</taxon>
        <taxon>Nepenthaceae</taxon>
        <taxon>Nepenthes</taxon>
    </lineage>
</organism>
<evidence type="ECO:0000313" key="6">
    <source>
        <dbReference type="Proteomes" id="UP001279734"/>
    </source>
</evidence>
<dbReference type="GO" id="GO:0004557">
    <property type="term" value="F:alpha-galactosidase activity"/>
    <property type="evidence" value="ECO:0007669"/>
    <property type="project" value="UniProtKB-EC"/>
</dbReference>
<evidence type="ECO:0000313" key="5">
    <source>
        <dbReference type="EMBL" id="GMG98943.1"/>
    </source>
</evidence>
<evidence type="ECO:0000256" key="1">
    <source>
        <dbReference type="ARBA" id="ARBA00009743"/>
    </source>
</evidence>
<dbReference type="Gene3D" id="3.20.20.70">
    <property type="entry name" value="Aldolase class I"/>
    <property type="match status" value="1"/>
</dbReference>
<sequence>MIMKLVNFPQGIDYLKYDNCNSGGSKSTVRYPIMSGAIMKTGHPVFFSVCEWGDLHLALWGYQVGNSWRTTDNISDDWATMVARADMNEFYAEFARPGGWNDPDELEIGNGGMTKDEYIVHFSIWAISKILLVSKPKRYGQGLFSRNRVALLLVFKGPRRTSITASWEDIGIPPNIFAEARDLWEVCIH</sequence>
<keyword evidence="2 4" id="KW-0378">Hydrolase</keyword>
<reference evidence="5" key="1">
    <citation type="submission" date="2023-05" db="EMBL/GenBank/DDBJ databases">
        <title>Nepenthes gracilis genome sequencing.</title>
        <authorList>
            <person name="Fukushima K."/>
        </authorList>
    </citation>
    <scope>NUCLEOTIDE SEQUENCE</scope>
    <source>
        <strain evidence="5">SING2019-196</strain>
    </source>
</reference>
<dbReference type="InterPro" id="IPR002241">
    <property type="entry name" value="Glyco_hydro_27"/>
</dbReference>
<dbReference type="AlphaFoldDB" id="A0AAD3P715"/>
<keyword evidence="4" id="KW-1015">Disulfide bond</keyword>
<evidence type="ECO:0000256" key="2">
    <source>
        <dbReference type="ARBA" id="ARBA00022801"/>
    </source>
</evidence>
<accession>A0AAD3P715</accession>
<gene>
    <name evidence="5" type="ORF">Nepgr_000783</name>
</gene>
<keyword evidence="6" id="KW-1185">Reference proteome</keyword>
<comment type="similarity">
    <text evidence="1 4">Belongs to the glycosyl hydrolase 27 family.</text>
</comment>
<keyword evidence="3 4" id="KW-0326">Glycosidase</keyword>
<dbReference type="GO" id="GO:0009505">
    <property type="term" value="C:plant-type cell wall"/>
    <property type="evidence" value="ECO:0007669"/>
    <property type="project" value="TreeGrafter"/>
</dbReference>
<dbReference type="EMBL" id="BSYO01000001">
    <property type="protein sequence ID" value="GMG98943.1"/>
    <property type="molecule type" value="Genomic_DNA"/>
</dbReference>
<comment type="catalytic activity">
    <reaction evidence="4">
        <text>Hydrolysis of terminal, non-reducing alpha-D-galactose residues in alpha-D-galactosides, including galactose oligosaccharides, galactomannans and galactolipids.</text>
        <dbReference type="EC" id="3.2.1.22"/>
    </reaction>
</comment>
<dbReference type="PRINTS" id="PR00740">
    <property type="entry name" value="GLHYDRLASE27"/>
</dbReference>
<evidence type="ECO:0000256" key="3">
    <source>
        <dbReference type="ARBA" id="ARBA00023295"/>
    </source>
</evidence>
<protein>
    <recommendedName>
        <fullName evidence="4">Alpha-galactosidase</fullName>
        <ecNumber evidence="4">3.2.1.22</ecNumber>
    </recommendedName>
    <alternativeName>
        <fullName evidence="4">Melibiase</fullName>
    </alternativeName>
</protein>